<dbReference type="EMBL" id="CAJNBH010000017">
    <property type="protein sequence ID" value="CAE6803182.1"/>
    <property type="molecule type" value="Genomic_DNA"/>
</dbReference>
<sequence>MSDSIGEVNRNVVHFERKSREAQAAHVEAIKRHEDALGERESGAYKLFTDAAARLDALYAQIDQQEELVRDSEIQFRTGAQNSSDDTFRKLEGLLSTKREAEEKLQILRAMLDPVERNLVELCLAASDAIDKVNQTTSALEKARSEDAAYGVLARFGAELEQAISVGGYQIIRNALDAMPGAADQSAEARERVALRGFVLSREDVDSISLGGRVPGSQAVLIRKLLQGDTRVVEMLLTSNRRLFSPIADRALRGICERALNPAAA</sequence>
<proteinExistence type="predicted"/>
<keyword evidence="3" id="KW-1185">Reference proteome</keyword>
<reference evidence="2 3" key="1">
    <citation type="submission" date="2021-02" db="EMBL/GenBank/DDBJ databases">
        <authorList>
            <person name="Vanwijnsberghe S."/>
        </authorList>
    </citation>
    <scope>NUCLEOTIDE SEQUENCE [LARGE SCALE GENOMIC DNA]</scope>
    <source>
        <strain evidence="2 3">R-69776</strain>
    </source>
</reference>
<comment type="caution">
    <text evidence="2">The sequence shown here is derived from an EMBL/GenBank/DDBJ whole genome shotgun (WGS) entry which is preliminary data.</text>
</comment>
<feature type="coiled-coil region" evidence="1">
    <location>
        <begin position="55"/>
        <end position="118"/>
    </location>
</feature>
<name>A0ABN7MFB0_9BURK</name>
<dbReference type="Proteomes" id="UP000673821">
    <property type="component" value="Unassembled WGS sequence"/>
</dbReference>
<evidence type="ECO:0000313" key="2">
    <source>
        <dbReference type="EMBL" id="CAE6803182.1"/>
    </source>
</evidence>
<gene>
    <name evidence="2" type="ORF">R69776_05311</name>
</gene>
<evidence type="ECO:0008006" key="4">
    <source>
        <dbReference type="Google" id="ProtNLM"/>
    </source>
</evidence>
<organism evidence="2 3">
    <name type="scientific">Paraburkholderia nemoris</name>
    <dbReference type="NCBI Taxonomy" id="2793076"/>
    <lineage>
        <taxon>Bacteria</taxon>
        <taxon>Pseudomonadati</taxon>
        <taxon>Pseudomonadota</taxon>
        <taxon>Betaproteobacteria</taxon>
        <taxon>Burkholderiales</taxon>
        <taxon>Burkholderiaceae</taxon>
        <taxon>Paraburkholderia</taxon>
    </lineage>
</organism>
<evidence type="ECO:0000256" key="1">
    <source>
        <dbReference type="SAM" id="Coils"/>
    </source>
</evidence>
<protein>
    <recommendedName>
        <fullName evidence="4">DUF1641 domain-containing protein</fullName>
    </recommendedName>
</protein>
<keyword evidence="1" id="KW-0175">Coiled coil</keyword>
<evidence type="ECO:0000313" key="3">
    <source>
        <dbReference type="Proteomes" id="UP000673821"/>
    </source>
</evidence>
<accession>A0ABN7MFB0</accession>